<dbReference type="Pfam" id="PF07720">
    <property type="entry name" value="TPR_3"/>
    <property type="match status" value="1"/>
</dbReference>
<name>A0A964WWJ8_9FLAO</name>
<dbReference type="PROSITE" id="PS50005">
    <property type="entry name" value="TPR"/>
    <property type="match status" value="1"/>
</dbReference>
<dbReference type="InterPro" id="IPR008969">
    <property type="entry name" value="CarboxyPept-like_regulatory"/>
</dbReference>
<keyword evidence="3" id="KW-1185">Reference proteome</keyword>
<comment type="caution">
    <text evidence="2">The sequence shown here is derived from an EMBL/GenBank/DDBJ whole genome shotgun (WGS) entry which is preliminary data.</text>
</comment>
<evidence type="ECO:0000313" key="3">
    <source>
        <dbReference type="Proteomes" id="UP000667650"/>
    </source>
</evidence>
<dbReference type="EMBL" id="JAAABI010000001">
    <property type="protein sequence ID" value="NAY91136.1"/>
    <property type="molecule type" value="Genomic_DNA"/>
</dbReference>
<dbReference type="SUPFAM" id="SSF49464">
    <property type="entry name" value="Carboxypeptidase regulatory domain-like"/>
    <property type="match status" value="1"/>
</dbReference>
<evidence type="ECO:0000256" key="1">
    <source>
        <dbReference type="PROSITE-ProRule" id="PRU00339"/>
    </source>
</evidence>
<reference evidence="2" key="1">
    <citation type="submission" date="2020-01" db="EMBL/GenBank/DDBJ databases">
        <title>Muricauda ochracea sp. nov., isolated from a tidal flat of Garorim bay in Korea.</title>
        <authorList>
            <person name="Kim D."/>
            <person name="Yoo Y."/>
            <person name="Kim J.-J."/>
        </authorList>
    </citation>
    <scope>NUCLEOTIDE SEQUENCE</scope>
    <source>
        <strain evidence="2">JGD-17</strain>
    </source>
</reference>
<dbReference type="RefSeq" id="WP_166522521.1">
    <property type="nucleotide sequence ID" value="NZ_JAAABI010000001.1"/>
</dbReference>
<dbReference type="Gene3D" id="1.25.40.10">
    <property type="entry name" value="Tetratricopeptide repeat domain"/>
    <property type="match status" value="1"/>
</dbReference>
<protein>
    <submittedName>
        <fullName evidence="2">Tetratricopeptide repeat protein</fullName>
    </submittedName>
</protein>
<dbReference type="SUPFAM" id="SSF56935">
    <property type="entry name" value="Porins"/>
    <property type="match status" value="1"/>
</dbReference>
<organism evidence="2 3">
    <name type="scientific">Flagellimonas ochracea</name>
    <dbReference type="NCBI Taxonomy" id="2696472"/>
    <lineage>
        <taxon>Bacteria</taxon>
        <taxon>Pseudomonadati</taxon>
        <taxon>Bacteroidota</taxon>
        <taxon>Flavobacteriia</taxon>
        <taxon>Flavobacteriales</taxon>
        <taxon>Flavobacteriaceae</taxon>
        <taxon>Flagellimonas</taxon>
    </lineage>
</organism>
<dbReference type="InterPro" id="IPR011716">
    <property type="entry name" value="TPR-3"/>
</dbReference>
<accession>A0A964WWJ8</accession>
<gene>
    <name evidence="2" type="ORF">GTQ34_04315</name>
</gene>
<sequence>MKKSLTLLVALVCIVHAYSQNGNRVVLGTISDDEQPLSDAEVEVVDKDVKTKAKKDGSYAIPVETGDIIAYTARGMETLKIKVEDVTRVLNVDLSPKVKQLQNVTVTEADTKAESAMNQVKLRKQKKKIRTAFGTLDKSRAGYAIRILDHEDFLPGEYNLVNVLRGRFPNLNFGFARPFTRGRGRGPQGTPFTGSNNINSVFLRGNVPVVYDIDGQIFTDFPYFLDVQNIERIALIPSLTGTVRYGTLGKGGVIVINTKTASGNWYDENDTYDETGRLRNNVYDGTALTQNELNQGAPTYLKRLQSATSLSEAKNVYETNVVKYATSPHFVLDAYRHFHESRNEQDYADDIIKRKYGLFKNNAVNLKALAYMYEAQGRYEKAYEAYKQAFILRPQYAQSYLDLSNSNRNLNKDRRAAVLYSRYFYLLKKGMMETDSAGFSKIINREFNNLLALKKAEMLNEDEIGKIRVDNEDFEGTRLVFEWNDGEAEFDLQFVSPKKQFYTWEHTLEENRATIIQEKEMGYSCAEFLIDESLPGNWKINVNYLGNKSLTPTYLKATIYHNYGSKLQQKETKVFKLDVKNVNRELFNINKGVSTLANNL</sequence>
<dbReference type="InterPro" id="IPR019734">
    <property type="entry name" value="TPR_rpt"/>
</dbReference>
<dbReference type="InterPro" id="IPR011990">
    <property type="entry name" value="TPR-like_helical_dom_sf"/>
</dbReference>
<proteinExistence type="predicted"/>
<keyword evidence="1" id="KW-0802">TPR repeat</keyword>
<dbReference type="AlphaFoldDB" id="A0A964WWJ8"/>
<evidence type="ECO:0000313" key="2">
    <source>
        <dbReference type="EMBL" id="NAY91136.1"/>
    </source>
</evidence>
<dbReference type="SUPFAM" id="SSF48452">
    <property type="entry name" value="TPR-like"/>
    <property type="match status" value="1"/>
</dbReference>
<dbReference type="Proteomes" id="UP000667650">
    <property type="component" value="Unassembled WGS sequence"/>
</dbReference>
<feature type="repeat" description="TPR" evidence="1">
    <location>
        <begin position="363"/>
        <end position="396"/>
    </location>
</feature>